<protein>
    <recommendedName>
        <fullName evidence="4">LIM zinc-binding domain-containing protein</fullName>
    </recommendedName>
</protein>
<evidence type="ECO:0000313" key="2">
    <source>
        <dbReference type="EMBL" id="PIT95685.1"/>
    </source>
</evidence>
<evidence type="ECO:0000256" key="1">
    <source>
        <dbReference type="SAM" id="MobiDB-lite"/>
    </source>
</evidence>
<feature type="region of interest" description="Disordered" evidence="1">
    <location>
        <begin position="1"/>
        <end position="27"/>
    </location>
</feature>
<organism evidence="2 3">
    <name type="scientific">Candidatus Falkowbacteria bacterium CG10_big_fil_rev_8_21_14_0_10_37_14</name>
    <dbReference type="NCBI Taxonomy" id="1974561"/>
    <lineage>
        <taxon>Bacteria</taxon>
        <taxon>Candidatus Falkowiibacteriota</taxon>
    </lineage>
</organism>
<feature type="compositionally biased region" description="Low complexity" evidence="1">
    <location>
        <begin position="1"/>
        <end position="17"/>
    </location>
</feature>
<evidence type="ECO:0008006" key="4">
    <source>
        <dbReference type="Google" id="ProtNLM"/>
    </source>
</evidence>
<reference evidence="3" key="1">
    <citation type="submission" date="2017-09" db="EMBL/GenBank/DDBJ databases">
        <title>Depth-based differentiation of microbial function through sediment-hosted aquifers and enrichment of novel symbionts in the deep terrestrial subsurface.</title>
        <authorList>
            <person name="Probst A.J."/>
            <person name="Ladd B."/>
            <person name="Jarett J.K."/>
            <person name="Geller-Mcgrath D.E."/>
            <person name="Sieber C.M.K."/>
            <person name="Emerson J.B."/>
            <person name="Anantharaman K."/>
            <person name="Thomas B.C."/>
            <person name="Malmstrom R."/>
            <person name="Stieglmeier M."/>
            <person name="Klingl A."/>
            <person name="Woyke T."/>
            <person name="Ryan C.M."/>
            <person name="Banfield J.F."/>
        </authorList>
    </citation>
    <scope>NUCLEOTIDE SEQUENCE [LARGE SCALE GENOMIC DNA]</scope>
</reference>
<evidence type="ECO:0000313" key="3">
    <source>
        <dbReference type="Proteomes" id="UP000228533"/>
    </source>
</evidence>
<dbReference type="Proteomes" id="UP000228533">
    <property type="component" value="Unassembled WGS sequence"/>
</dbReference>
<comment type="caution">
    <text evidence="2">The sequence shown here is derived from an EMBL/GenBank/DDBJ whole genome shotgun (WGS) entry which is preliminary data.</text>
</comment>
<sequence>MYPSRRQGSGSQNGGPRSTKHLKTPEQIALDKKRACPACSCLVAPGDPDKVTVEGVTYHGACLKKIK</sequence>
<proteinExistence type="predicted"/>
<name>A0A2M6WSF0_9BACT</name>
<dbReference type="AlphaFoldDB" id="A0A2M6WSF0"/>
<accession>A0A2M6WSF0</accession>
<dbReference type="EMBL" id="PFAM01000023">
    <property type="protein sequence ID" value="PIT95685.1"/>
    <property type="molecule type" value="Genomic_DNA"/>
</dbReference>
<gene>
    <name evidence="2" type="ORF">COT94_03790</name>
</gene>